<reference evidence="1 2" key="1">
    <citation type="submission" date="2022-03" db="EMBL/GenBank/DDBJ databases">
        <authorList>
            <person name="Macdonald S."/>
            <person name="Ahmed S."/>
            <person name="Newling K."/>
        </authorList>
    </citation>
    <scope>NUCLEOTIDE SEQUENCE [LARGE SCALE GENOMIC DNA]</scope>
</reference>
<name>A0ABC8K0G2_ERUVS</name>
<comment type="caution">
    <text evidence="1">The sequence shown here is derived from an EMBL/GenBank/DDBJ whole genome shotgun (WGS) entry which is preliminary data.</text>
</comment>
<dbReference type="EMBL" id="CAKOAT010163044">
    <property type="protein sequence ID" value="CAH8349327.1"/>
    <property type="molecule type" value="Genomic_DNA"/>
</dbReference>
<dbReference type="AlphaFoldDB" id="A0ABC8K0G2"/>
<organism evidence="1 2">
    <name type="scientific">Eruca vesicaria subsp. sativa</name>
    <name type="common">Garden rocket</name>
    <name type="synonym">Eruca sativa</name>
    <dbReference type="NCBI Taxonomy" id="29727"/>
    <lineage>
        <taxon>Eukaryota</taxon>
        <taxon>Viridiplantae</taxon>
        <taxon>Streptophyta</taxon>
        <taxon>Embryophyta</taxon>
        <taxon>Tracheophyta</taxon>
        <taxon>Spermatophyta</taxon>
        <taxon>Magnoliopsida</taxon>
        <taxon>eudicotyledons</taxon>
        <taxon>Gunneridae</taxon>
        <taxon>Pentapetalae</taxon>
        <taxon>rosids</taxon>
        <taxon>malvids</taxon>
        <taxon>Brassicales</taxon>
        <taxon>Brassicaceae</taxon>
        <taxon>Brassiceae</taxon>
        <taxon>Eruca</taxon>
    </lineage>
</organism>
<sequence>MDVEPTVKTVVSRGELFRRRPEVREERKASLEKVFSKMTTRYGEEENKGFGD</sequence>
<dbReference type="Proteomes" id="UP001642260">
    <property type="component" value="Unassembled WGS sequence"/>
</dbReference>
<keyword evidence="2" id="KW-1185">Reference proteome</keyword>
<evidence type="ECO:0000313" key="2">
    <source>
        <dbReference type="Proteomes" id="UP001642260"/>
    </source>
</evidence>
<accession>A0ABC8K0G2</accession>
<protein>
    <submittedName>
        <fullName evidence="1">Uncharacterized protein</fullName>
    </submittedName>
</protein>
<proteinExistence type="predicted"/>
<evidence type="ECO:0000313" key="1">
    <source>
        <dbReference type="EMBL" id="CAH8349327.1"/>
    </source>
</evidence>
<gene>
    <name evidence="1" type="ORF">ERUC_LOCUS17633</name>
</gene>